<keyword evidence="1" id="KW-0732">Signal</keyword>
<dbReference type="InterPro" id="IPR011045">
    <property type="entry name" value="N2O_reductase_N"/>
</dbReference>
<name>A0AAD6IHS1_PENCN</name>
<dbReference type="InterPro" id="IPR015943">
    <property type="entry name" value="WD40/YVTN_repeat-like_dom_sf"/>
</dbReference>
<dbReference type="AlphaFoldDB" id="A0AAD6IHS1"/>
<proteinExistence type="predicted"/>
<dbReference type="SUPFAM" id="SSF50974">
    <property type="entry name" value="Nitrous oxide reductase, N-terminal domain"/>
    <property type="match status" value="1"/>
</dbReference>
<feature type="chain" id="PRO_5041951857" evidence="1">
    <location>
        <begin position="23"/>
        <end position="390"/>
    </location>
</feature>
<reference evidence="2" key="1">
    <citation type="journal article" date="2023" name="IMA Fungus">
        <title>Comparative genomic study of the Penicillium genus elucidates a diverse pangenome and 15 lateral gene transfer events.</title>
        <authorList>
            <person name="Petersen C."/>
            <person name="Sorensen T."/>
            <person name="Nielsen M.R."/>
            <person name="Sondergaard T.E."/>
            <person name="Sorensen J.L."/>
            <person name="Fitzpatrick D.A."/>
            <person name="Frisvad J.C."/>
            <person name="Nielsen K.L."/>
        </authorList>
    </citation>
    <scope>NUCLEOTIDE SEQUENCE</scope>
    <source>
        <strain evidence="2">IBT 15450</strain>
    </source>
</reference>
<evidence type="ECO:0000313" key="3">
    <source>
        <dbReference type="Proteomes" id="UP001219568"/>
    </source>
</evidence>
<evidence type="ECO:0000313" key="2">
    <source>
        <dbReference type="EMBL" id="KAJ6050782.1"/>
    </source>
</evidence>
<keyword evidence="3" id="KW-1185">Reference proteome</keyword>
<evidence type="ECO:0000256" key="1">
    <source>
        <dbReference type="SAM" id="SignalP"/>
    </source>
</evidence>
<dbReference type="Gene3D" id="2.130.10.10">
    <property type="entry name" value="YVTN repeat-like/Quinoprotein amine dehydrogenase"/>
    <property type="match status" value="1"/>
</dbReference>
<organism evidence="2 3">
    <name type="scientific">Penicillium canescens</name>
    <dbReference type="NCBI Taxonomy" id="5083"/>
    <lineage>
        <taxon>Eukaryota</taxon>
        <taxon>Fungi</taxon>
        <taxon>Dikarya</taxon>
        <taxon>Ascomycota</taxon>
        <taxon>Pezizomycotina</taxon>
        <taxon>Eurotiomycetes</taxon>
        <taxon>Eurotiomycetidae</taxon>
        <taxon>Eurotiales</taxon>
        <taxon>Aspergillaceae</taxon>
        <taxon>Penicillium</taxon>
    </lineage>
</organism>
<protein>
    <submittedName>
        <fullName evidence="2">Uncharacterized protein</fullName>
    </submittedName>
</protein>
<dbReference type="Proteomes" id="UP001219568">
    <property type="component" value="Unassembled WGS sequence"/>
</dbReference>
<accession>A0AAD6IHS1</accession>
<comment type="caution">
    <text evidence="2">The sequence shown here is derived from an EMBL/GenBank/DDBJ whole genome shotgun (WGS) entry which is preliminary data.</text>
</comment>
<sequence length="390" mass="41017">MLLSFPFLTSAIALISFAYGAAFDLQINSGDAKAVYTMTNESPNQVVAFPVLSGYQLGPSQSFPTGGNGAVAVVTNGTQNFPDSLASSHSVLVYGNYLFNVNSGSNSISMFEISPSDPTSLHRVGVYNTPGDFPNSLAVHNDTICVGHSGTRTGVSCANWKADNIGSFDGLRILPPHTNQTVPPNVSFDISVLTEIVFTWSGSSLVGMSTGDASNLQGMIGIWSVDSDGKVAQDGTLAAPNGMTIPFGADQVPGTSKLFVSDAMLGAFVIDVESPGSLLSKSKVDDKFATCWAQFYPRTGHGYVTDVQRNTISKVDLGTGAVLQAIEPVNNFDGYMDFRIAGNALYALAVQVDPHAHFITVFNLTSDIFDGQNVTIGGSNGHVQGLAVFV</sequence>
<feature type="signal peptide" evidence="1">
    <location>
        <begin position="1"/>
        <end position="22"/>
    </location>
</feature>
<dbReference type="EMBL" id="JAQJZL010000002">
    <property type="protein sequence ID" value="KAJ6050782.1"/>
    <property type="molecule type" value="Genomic_DNA"/>
</dbReference>
<gene>
    <name evidence="2" type="ORF">N7460_001316</name>
</gene>
<reference evidence="2" key="2">
    <citation type="submission" date="2023-01" db="EMBL/GenBank/DDBJ databases">
        <authorList>
            <person name="Petersen C."/>
        </authorList>
    </citation>
    <scope>NUCLEOTIDE SEQUENCE</scope>
    <source>
        <strain evidence="2">IBT 15450</strain>
    </source>
</reference>